<dbReference type="SUPFAM" id="SSF56801">
    <property type="entry name" value="Acetyl-CoA synthetase-like"/>
    <property type="match status" value="1"/>
</dbReference>
<evidence type="ECO:0000313" key="2">
    <source>
        <dbReference type="Proteomes" id="UP000485058"/>
    </source>
</evidence>
<feature type="non-terminal residue" evidence="1">
    <location>
        <position position="1"/>
    </location>
</feature>
<gene>
    <name evidence="1" type="ORF">HaLaN_32736</name>
</gene>
<sequence>MDANVRALAAAMQSADSQMGPGSTVGIFGINSPEWIQAMVATS</sequence>
<proteinExistence type="predicted"/>
<organism evidence="1 2">
    <name type="scientific">Haematococcus lacustris</name>
    <name type="common">Green alga</name>
    <name type="synonym">Haematococcus pluvialis</name>
    <dbReference type="NCBI Taxonomy" id="44745"/>
    <lineage>
        <taxon>Eukaryota</taxon>
        <taxon>Viridiplantae</taxon>
        <taxon>Chlorophyta</taxon>
        <taxon>core chlorophytes</taxon>
        <taxon>Chlorophyceae</taxon>
        <taxon>CS clade</taxon>
        <taxon>Chlamydomonadales</taxon>
        <taxon>Haematococcaceae</taxon>
        <taxon>Haematococcus</taxon>
    </lineage>
</organism>
<dbReference type="EMBL" id="BLLF01008422">
    <property type="protein sequence ID" value="GFH33371.1"/>
    <property type="molecule type" value="Genomic_DNA"/>
</dbReference>
<comment type="caution">
    <text evidence="1">The sequence shown here is derived from an EMBL/GenBank/DDBJ whole genome shotgun (WGS) entry which is preliminary data.</text>
</comment>
<name>A0A6A0AMA2_HAELA</name>
<accession>A0A6A0AMA2</accession>
<evidence type="ECO:0000313" key="1">
    <source>
        <dbReference type="EMBL" id="GFH33371.1"/>
    </source>
</evidence>
<evidence type="ECO:0008006" key="3">
    <source>
        <dbReference type="Google" id="ProtNLM"/>
    </source>
</evidence>
<dbReference type="Proteomes" id="UP000485058">
    <property type="component" value="Unassembled WGS sequence"/>
</dbReference>
<protein>
    <recommendedName>
        <fullName evidence="3">AMP-binding domain-containing protein</fullName>
    </recommendedName>
</protein>
<dbReference type="AlphaFoldDB" id="A0A6A0AMA2"/>
<keyword evidence="2" id="KW-1185">Reference proteome</keyword>
<feature type="non-terminal residue" evidence="1">
    <location>
        <position position="43"/>
    </location>
</feature>
<reference evidence="1 2" key="1">
    <citation type="submission" date="2020-02" db="EMBL/GenBank/DDBJ databases">
        <title>Draft genome sequence of Haematococcus lacustris strain NIES-144.</title>
        <authorList>
            <person name="Morimoto D."/>
            <person name="Nakagawa S."/>
            <person name="Yoshida T."/>
            <person name="Sawayama S."/>
        </authorList>
    </citation>
    <scope>NUCLEOTIDE SEQUENCE [LARGE SCALE GENOMIC DNA]</scope>
    <source>
        <strain evidence="1 2">NIES-144</strain>
    </source>
</reference>
<dbReference type="Gene3D" id="3.40.50.980">
    <property type="match status" value="1"/>
</dbReference>